<dbReference type="PANTHER" id="PTHR35046">
    <property type="entry name" value="ZINC KNUCKLE (CCHC-TYPE) FAMILY PROTEIN"/>
    <property type="match status" value="1"/>
</dbReference>
<dbReference type="PANTHER" id="PTHR35046:SF18">
    <property type="entry name" value="RNA-DIRECTED DNA POLYMERASE"/>
    <property type="match status" value="1"/>
</dbReference>
<accession>A0AAV6JLP7</accession>
<gene>
    <name evidence="1" type="ORF">RHGRI_020461</name>
</gene>
<evidence type="ECO:0000313" key="1">
    <source>
        <dbReference type="EMBL" id="KAG5540240.1"/>
    </source>
</evidence>
<proteinExistence type="predicted"/>
<keyword evidence="2" id="KW-1185">Reference proteome</keyword>
<dbReference type="InterPro" id="IPR021109">
    <property type="entry name" value="Peptidase_aspartic_dom_sf"/>
</dbReference>
<name>A0AAV6JLP7_9ERIC</name>
<dbReference type="Proteomes" id="UP000823749">
    <property type="component" value="Chromosome 7"/>
</dbReference>
<dbReference type="EMBL" id="JACTNZ010000007">
    <property type="protein sequence ID" value="KAG5540240.1"/>
    <property type="molecule type" value="Genomic_DNA"/>
</dbReference>
<protein>
    <submittedName>
        <fullName evidence="1">Uncharacterized protein</fullName>
    </submittedName>
</protein>
<comment type="caution">
    <text evidence="1">The sequence shown here is derived from an EMBL/GenBank/DDBJ whole genome shotgun (WGS) entry which is preliminary data.</text>
</comment>
<reference evidence="1" key="1">
    <citation type="submission" date="2020-08" db="EMBL/GenBank/DDBJ databases">
        <title>Plant Genome Project.</title>
        <authorList>
            <person name="Zhang R.-G."/>
        </authorList>
    </citation>
    <scope>NUCLEOTIDE SEQUENCE</scope>
    <source>
        <strain evidence="1">WSP0</strain>
        <tissue evidence="1">Leaf</tissue>
    </source>
</reference>
<evidence type="ECO:0000313" key="2">
    <source>
        <dbReference type="Proteomes" id="UP000823749"/>
    </source>
</evidence>
<dbReference type="AlphaFoldDB" id="A0AAV6JLP7"/>
<dbReference type="CDD" id="cd00303">
    <property type="entry name" value="retropepsin_like"/>
    <property type="match status" value="1"/>
</dbReference>
<organism evidence="1 2">
    <name type="scientific">Rhododendron griersonianum</name>
    <dbReference type="NCBI Taxonomy" id="479676"/>
    <lineage>
        <taxon>Eukaryota</taxon>
        <taxon>Viridiplantae</taxon>
        <taxon>Streptophyta</taxon>
        <taxon>Embryophyta</taxon>
        <taxon>Tracheophyta</taxon>
        <taxon>Spermatophyta</taxon>
        <taxon>Magnoliopsida</taxon>
        <taxon>eudicotyledons</taxon>
        <taxon>Gunneridae</taxon>
        <taxon>Pentapetalae</taxon>
        <taxon>asterids</taxon>
        <taxon>Ericales</taxon>
        <taxon>Ericaceae</taxon>
        <taxon>Ericoideae</taxon>
        <taxon>Rhodoreae</taxon>
        <taxon>Rhododendron</taxon>
    </lineage>
</organism>
<dbReference type="Gene3D" id="2.40.70.10">
    <property type="entry name" value="Acid Proteases"/>
    <property type="match status" value="1"/>
</dbReference>
<sequence>MDSGSGGNYVSAKLVSFLNLTTEELANPYHVRWVNHEARTLVTKRCLVEFSIGRQYEDKIWCNVMRMDSCHVLLGRPWQWDRNVYYRGRENVYELKVNGERIKLFPKVEKMKRERFFAN</sequence>